<dbReference type="InterPro" id="IPR000719">
    <property type="entry name" value="Prot_kinase_dom"/>
</dbReference>
<evidence type="ECO:0000313" key="6">
    <source>
        <dbReference type="WBParaSite" id="Bm13767.1"/>
    </source>
</evidence>
<feature type="region of interest" description="Disordered" evidence="2">
    <location>
        <begin position="703"/>
        <end position="739"/>
    </location>
</feature>
<dbReference type="WBParaSite" id="Bm13767.1">
    <property type="protein sequence ID" value="Bm13767.1"/>
    <property type="gene ID" value="WBGene00234028"/>
</dbReference>
<dbReference type="EMBL" id="CAAKNF010000194">
    <property type="protein sequence ID" value="VIO95275.1"/>
    <property type="molecule type" value="Genomic_DNA"/>
</dbReference>
<dbReference type="SMART" id="SM00220">
    <property type="entry name" value="S_TKc"/>
    <property type="match status" value="1"/>
</dbReference>
<dbReference type="InterPro" id="IPR011009">
    <property type="entry name" value="Kinase-like_dom_sf"/>
</dbReference>
<evidence type="ECO:0000313" key="5">
    <source>
        <dbReference type="Proteomes" id="UP000006672"/>
    </source>
</evidence>
<feature type="domain" description="Protein kinase" evidence="3">
    <location>
        <begin position="12"/>
        <end position="290"/>
    </location>
</feature>
<dbReference type="InterPro" id="IPR051177">
    <property type="entry name" value="CIK-Related_Protein"/>
</dbReference>
<evidence type="ECO:0000256" key="2">
    <source>
        <dbReference type="SAM" id="MobiDB-lite"/>
    </source>
</evidence>
<dbReference type="RefSeq" id="XP_042935571.1">
    <property type="nucleotide sequence ID" value="XM_043079637.1"/>
</dbReference>
<keyword evidence="5" id="KW-1185">Reference proteome</keyword>
<dbReference type="Proteomes" id="UP000006672">
    <property type="component" value="Unassembled WGS sequence"/>
</dbReference>
<name>A0A4E9FEC2_BRUMA</name>
<dbReference type="GO" id="GO:0005524">
    <property type="term" value="F:ATP binding"/>
    <property type="evidence" value="ECO:0007669"/>
    <property type="project" value="InterPro"/>
</dbReference>
<dbReference type="Gene3D" id="1.25.10.10">
    <property type="entry name" value="Leucine-rich Repeat Variant"/>
    <property type="match status" value="1"/>
</dbReference>
<dbReference type="Gene3D" id="3.30.200.20">
    <property type="entry name" value="Phosphorylase Kinase, domain 1"/>
    <property type="match status" value="1"/>
</dbReference>
<dbReference type="PANTHER" id="PTHR12984:SF16">
    <property type="entry name" value="BLACK MATCH, ISOFORM H"/>
    <property type="match status" value="1"/>
</dbReference>
<reference evidence="5" key="1">
    <citation type="journal article" date="2007" name="Science">
        <title>Draft genome of the filarial nematode parasite Brugia malayi.</title>
        <authorList>
            <person name="Ghedin E."/>
            <person name="Wang S."/>
            <person name="Spiro D."/>
            <person name="Caler E."/>
            <person name="Zhao Q."/>
            <person name="Crabtree J."/>
            <person name="Allen J.E."/>
            <person name="Delcher A.L."/>
            <person name="Guiliano D.B."/>
            <person name="Miranda-Saavedra D."/>
            <person name="Angiuoli S.V."/>
            <person name="Creasy T."/>
            <person name="Amedeo P."/>
            <person name="Haas B."/>
            <person name="El-Sayed N.M."/>
            <person name="Wortman J.R."/>
            <person name="Feldblyum T."/>
            <person name="Tallon L."/>
            <person name="Schatz M."/>
            <person name="Shumway M."/>
            <person name="Koo H."/>
            <person name="Salzberg S.L."/>
            <person name="Schobel S."/>
            <person name="Pertea M."/>
            <person name="Pop M."/>
            <person name="White O."/>
            <person name="Barton G.J."/>
            <person name="Carlow C.K."/>
            <person name="Crawford M.J."/>
            <person name="Daub J."/>
            <person name="Dimmic M.W."/>
            <person name="Estes C.F."/>
            <person name="Foster J.M."/>
            <person name="Ganatra M."/>
            <person name="Gregory W.F."/>
            <person name="Johnson N.M."/>
            <person name="Jin J."/>
            <person name="Komuniecki R."/>
            <person name="Korf I."/>
            <person name="Kumar S."/>
            <person name="Laney S."/>
            <person name="Li B.W."/>
            <person name="Li W."/>
            <person name="Lindblom T.H."/>
            <person name="Lustigman S."/>
            <person name="Ma D."/>
            <person name="Maina C.V."/>
            <person name="Martin D.M."/>
            <person name="McCarter J.P."/>
            <person name="McReynolds L."/>
            <person name="Mitreva M."/>
            <person name="Nutman T.B."/>
            <person name="Parkinson J."/>
            <person name="Peregrin-Alvarez J.M."/>
            <person name="Poole C."/>
            <person name="Ren Q."/>
            <person name="Saunders L."/>
            <person name="Sluder A.E."/>
            <person name="Smith K."/>
            <person name="Stanke M."/>
            <person name="Unnasch T.R."/>
            <person name="Ware J."/>
            <person name="Wei A.D."/>
            <person name="Weil G."/>
            <person name="Williams D.J."/>
            <person name="Zhang Y."/>
            <person name="Williams S.A."/>
            <person name="Fraser-Liggett C."/>
            <person name="Slatko B."/>
            <person name="Blaxter M.L."/>
            <person name="Scott A.L."/>
        </authorList>
    </citation>
    <scope>NUCLEOTIDE SEQUENCE</scope>
    <source>
        <strain evidence="5">FR3</strain>
    </source>
</reference>
<evidence type="ECO:0000313" key="4">
    <source>
        <dbReference type="EMBL" id="VIO95275.1"/>
    </source>
</evidence>
<dbReference type="OrthoDB" id="79687at2759"/>
<dbReference type="Pfam" id="PF00069">
    <property type="entry name" value="Pkinase"/>
    <property type="match status" value="1"/>
</dbReference>
<evidence type="ECO:0000256" key="1">
    <source>
        <dbReference type="ARBA" id="ARBA00038349"/>
    </source>
</evidence>
<dbReference type="SUPFAM" id="SSF56112">
    <property type="entry name" value="Protein kinase-like (PK-like)"/>
    <property type="match status" value="1"/>
</dbReference>
<evidence type="ECO:0000259" key="3">
    <source>
        <dbReference type="PROSITE" id="PS50011"/>
    </source>
</evidence>
<organism evidence="4">
    <name type="scientific">Brugia malayi</name>
    <name type="common">Filarial nematode worm</name>
    <dbReference type="NCBI Taxonomy" id="6279"/>
    <lineage>
        <taxon>Eukaryota</taxon>
        <taxon>Metazoa</taxon>
        <taxon>Ecdysozoa</taxon>
        <taxon>Nematoda</taxon>
        <taxon>Chromadorea</taxon>
        <taxon>Rhabditida</taxon>
        <taxon>Spirurina</taxon>
        <taxon>Spiruromorpha</taxon>
        <taxon>Filarioidea</taxon>
        <taxon>Onchocercidae</taxon>
        <taxon>Brugia</taxon>
    </lineage>
</organism>
<dbReference type="InterPro" id="IPR011989">
    <property type="entry name" value="ARM-like"/>
</dbReference>
<dbReference type="PROSITE" id="PS50011">
    <property type="entry name" value="PROTEIN_KINASE_DOM"/>
    <property type="match status" value="1"/>
</dbReference>
<dbReference type="CTD" id="6100265"/>
<sequence length="858" mass="98177">MMALLTPLDNFYSQLNLRSIAGYWKLYSAKSTTDDKDVTIFIFNRKDNVKAPSRLGSGNRLTLIDLIRYDISQLSSLAHPRILQILHDIEENKEMISFASEHIQASLEVTMLEDGLSRLEMKLGILQLIDGLSYLHNSAKILHGNLTPSVIYITLSRHWKIAGFAFSVAAREPNVFPCFPWTKKLSVHLQPDLDFLAPEYLLANKNLVTSAADVFSLGVLICWICSGGKRLIDAKNNIDTYRVICGQLDTALKCIADELGPNLLDAMEKVLSLDVDKRPTVQFLALIKYFDDPALSTLRQLDDIMQVFDPEQKNAFLSQTLYDNLSLIPENLWFVRILPRFDEFFIDCYDLYAALSRPLFYMLDQCESHNIIKLKSWIHRIVYQAIRCTLTPLILENMNVLFRRMSNDKEIEDQIQDLIVMCIKSQDTHIQDKVIRSIPSTAEFFSKWFLSNRLIPSLNYFSLYLNNSISRQLDFLACIGALSDRCDSNILYMLIATIRMCNMKNDAIIYTVSRLVQRILMCDATRLRDRTVICTYLLNPLTLALASNGLKTTQFEDLINTVRILIDIVEHLRNTESEMDSTNKNSLSSFAKMSSRRVSMSSSHLPLVMITTARPTCSGYGYDSSLRKISFLSADGRLEDRGRTSISSKMGSKSSLESNLSLKLGNASDISDEQQPSSSLETRRQSWLDADITHLFDQPITEKVDRERKRCKSERRSRRRSPVLDEIGATRQPTRPNSFTNLGHNLIPIKIIERTLFEDSVCRDDSLLVHTKNDTISACEAQLLKDLTSKKVRRKPLPKLEVENFASSGLARSRNKISVEYFFIVKGTIHLRKFYDRKNCFMNNPCKIIIIFHHRRPP</sequence>
<dbReference type="AlphaFoldDB" id="A0A4E9FEC2"/>
<dbReference type="KEGG" id="bmy:BM_BM13767"/>
<dbReference type="GeneID" id="6100265"/>
<feature type="compositionally biased region" description="Basic residues" evidence="2">
    <location>
        <begin position="709"/>
        <end position="721"/>
    </location>
</feature>
<reference evidence="4" key="2">
    <citation type="submission" date="2019-04" db="EMBL/GenBank/DDBJ databases">
        <authorList>
            <person name="Howe K."/>
            <person name="Paulini M."/>
            <person name="Williams G."/>
        </authorList>
    </citation>
    <scope>NUCLEOTIDE SEQUENCE [LARGE SCALE GENOMIC DNA]</scope>
    <source>
        <strain evidence="4">FR3</strain>
    </source>
</reference>
<dbReference type="Gene3D" id="1.10.510.10">
    <property type="entry name" value="Transferase(Phosphotransferase) domain 1"/>
    <property type="match status" value="1"/>
</dbReference>
<reference evidence="6" key="3">
    <citation type="submission" date="2022-04" db="UniProtKB">
        <authorList>
            <consortium name="WormBaseParasite"/>
        </authorList>
    </citation>
    <scope>IDENTIFICATION</scope>
</reference>
<gene>
    <name evidence="4" type="primary">Bm13767</name>
    <name evidence="4" type="ORF">BM_BM13767</name>
</gene>
<accession>A0A8L7SQQ0</accession>
<accession>A0A4E9FEC2</accession>
<dbReference type="GO" id="GO:0004672">
    <property type="term" value="F:protein kinase activity"/>
    <property type="evidence" value="ECO:0007669"/>
    <property type="project" value="InterPro"/>
</dbReference>
<comment type="similarity">
    <text evidence="1">Belongs to the protein kinase superfamily.</text>
</comment>
<proteinExistence type="inferred from homology"/>
<dbReference type="PANTHER" id="PTHR12984">
    <property type="entry name" value="SCY1-RELATED S/T PROTEIN KINASE-LIKE"/>
    <property type="match status" value="1"/>
</dbReference>
<protein>
    <submittedName>
        <fullName evidence="4 6">S-adenosylmethionine decarboxylase proenzyme, putative</fullName>
    </submittedName>
</protein>